<dbReference type="InterPro" id="IPR010987">
    <property type="entry name" value="Glutathione-S-Trfase_C-like"/>
</dbReference>
<comment type="caution">
    <text evidence="4">The sequence shown here is derived from an EMBL/GenBank/DDBJ whole genome shotgun (WGS) entry which is preliminary data.</text>
</comment>
<dbReference type="PROSITE" id="PS50404">
    <property type="entry name" value="GST_NTER"/>
    <property type="match status" value="1"/>
</dbReference>
<dbReference type="SUPFAM" id="SSF47616">
    <property type="entry name" value="GST C-terminal domain-like"/>
    <property type="match status" value="1"/>
</dbReference>
<comment type="similarity">
    <text evidence="1">Belongs to the GST superfamily.</text>
</comment>
<name>I3D9W9_9PAST</name>
<evidence type="ECO:0000313" key="4">
    <source>
        <dbReference type="EMBL" id="EIJ68512.1"/>
    </source>
</evidence>
<evidence type="ECO:0000313" key="5">
    <source>
        <dbReference type="Proteomes" id="UP000006457"/>
    </source>
</evidence>
<dbReference type="InterPro" id="IPR004045">
    <property type="entry name" value="Glutathione_S-Trfase_N"/>
</dbReference>
<dbReference type="RefSeq" id="WP_005761114.1">
    <property type="nucleotide sequence ID" value="NZ_AJSX01000036.1"/>
</dbReference>
<gene>
    <name evidence="4" type="ORF">HMPREF1052_1635</name>
</gene>
<dbReference type="SUPFAM" id="SSF52833">
    <property type="entry name" value="Thioredoxin-like"/>
    <property type="match status" value="1"/>
</dbReference>
<feature type="domain" description="GST N-terminal" evidence="2">
    <location>
        <begin position="1"/>
        <end position="77"/>
    </location>
</feature>
<dbReference type="OrthoDB" id="509852at2"/>
<feature type="domain" description="GST C-terminal" evidence="3">
    <location>
        <begin position="83"/>
        <end position="205"/>
    </location>
</feature>
<dbReference type="InterPro" id="IPR036249">
    <property type="entry name" value="Thioredoxin-like_sf"/>
</dbReference>
<dbReference type="eggNOG" id="COG0625">
    <property type="taxonomic scope" value="Bacteria"/>
</dbReference>
<dbReference type="InterPro" id="IPR040079">
    <property type="entry name" value="Glutathione_S-Trfase"/>
</dbReference>
<evidence type="ECO:0000259" key="2">
    <source>
        <dbReference type="PROSITE" id="PS50404"/>
    </source>
</evidence>
<accession>I3D9W9</accession>
<dbReference type="PROSITE" id="PS50405">
    <property type="entry name" value="GST_CTER"/>
    <property type="match status" value="1"/>
</dbReference>
<dbReference type="CDD" id="cd03188">
    <property type="entry name" value="GST_C_Beta"/>
    <property type="match status" value="1"/>
</dbReference>
<dbReference type="Proteomes" id="UP000006457">
    <property type="component" value="Unassembled WGS sequence"/>
</dbReference>
<dbReference type="Pfam" id="PF02798">
    <property type="entry name" value="GST_N"/>
    <property type="match status" value="1"/>
</dbReference>
<dbReference type="Gene3D" id="1.20.1050.10">
    <property type="match status" value="1"/>
</dbReference>
<protein>
    <submittedName>
        <fullName evidence="4">Putative glutathione S-transferase GST-4.5</fullName>
    </submittedName>
</protein>
<dbReference type="InterPro" id="IPR036282">
    <property type="entry name" value="Glutathione-S-Trfase_C_sf"/>
</dbReference>
<dbReference type="AlphaFoldDB" id="I3D9W9"/>
<dbReference type="Gene3D" id="3.40.30.10">
    <property type="entry name" value="Glutaredoxin"/>
    <property type="match status" value="1"/>
</dbReference>
<dbReference type="EMBL" id="AJSX01000036">
    <property type="protein sequence ID" value="EIJ68512.1"/>
    <property type="molecule type" value="Genomic_DNA"/>
</dbReference>
<dbReference type="CDD" id="cd03057">
    <property type="entry name" value="GST_N_Beta"/>
    <property type="match status" value="1"/>
</dbReference>
<sequence length="205" mass="23043">MKLYYLPGACSIVPHTALEWIGEDYEAVAVTREEIKSAEYLKLNPLGQVPLLVDGDLALSQNIAILTYLNDLSPETKIFGSKTAQDKAKQMRWLAFFNADLHKAFAPLFRLPAYAEGNEELSKQIRKAAAENILRMLSIANDHLESHIFFGEQISVADVYLYVELRWCKALGLDYSQFKNLEPFYQRVAADVGVKTVLVKQGLSA</sequence>
<dbReference type="PANTHER" id="PTHR44051:SF8">
    <property type="entry name" value="GLUTATHIONE S-TRANSFERASE GSTA"/>
    <property type="match status" value="1"/>
</dbReference>
<dbReference type="PANTHER" id="PTHR44051">
    <property type="entry name" value="GLUTATHIONE S-TRANSFERASE-RELATED"/>
    <property type="match status" value="1"/>
</dbReference>
<dbReference type="InterPro" id="IPR004046">
    <property type="entry name" value="GST_C"/>
</dbReference>
<keyword evidence="4" id="KW-0808">Transferase</keyword>
<dbReference type="Pfam" id="PF00043">
    <property type="entry name" value="GST_C"/>
    <property type="match status" value="1"/>
</dbReference>
<dbReference type="PATRIC" id="fig|1095749.3.peg.1549"/>
<dbReference type="GO" id="GO:0016740">
    <property type="term" value="F:transferase activity"/>
    <property type="evidence" value="ECO:0007669"/>
    <property type="project" value="UniProtKB-KW"/>
</dbReference>
<dbReference type="SFLD" id="SFLDG00358">
    <property type="entry name" value="Main_(cytGST)"/>
    <property type="match status" value="1"/>
</dbReference>
<keyword evidence="5" id="KW-1185">Reference proteome</keyword>
<proteinExistence type="inferred from homology"/>
<dbReference type="SFLD" id="SFLDG01150">
    <property type="entry name" value="Main.1:_Beta-like"/>
    <property type="match status" value="1"/>
</dbReference>
<evidence type="ECO:0000256" key="1">
    <source>
        <dbReference type="RuleBase" id="RU003494"/>
    </source>
</evidence>
<evidence type="ECO:0000259" key="3">
    <source>
        <dbReference type="PROSITE" id="PS50405"/>
    </source>
</evidence>
<reference evidence="4 5" key="1">
    <citation type="submission" date="2012-03" db="EMBL/GenBank/DDBJ databases">
        <authorList>
            <person name="Harkins D.M."/>
            <person name="Madupu R."/>
            <person name="Durkin A.S."/>
            <person name="Torralba M."/>
            <person name="Methe B."/>
            <person name="Sutton G.G."/>
            <person name="Nelson K.E."/>
        </authorList>
    </citation>
    <scope>NUCLEOTIDE SEQUENCE [LARGE SCALE GENOMIC DNA]</scope>
    <source>
        <strain evidence="4 5">CCUG 2042</strain>
    </source>
</reference>
<organism evidence="4 5">
    <name type="scientific">Pasteurella bettyae CCUG 2042</name>
    <dbReference type="NCBI Taxonomy" id="1095749"/>
    <lineage>
        <taxon>Bacteria</taxon>
        <taxon>Pseudomonadati</taxon>
        <taxon>Pseudomonadota</taxon>
        <taxon>Gammaproteobacteria</taxon>
        <taxon>Pasteurellales</taxon>
        <taxon>Pasteurellaceae</taxon>
        <taxon>Pasteurella</taxon>
    </lineage>
</organism>
<dbReference type="SFLD" id="SFLDS00019">
    <property type="entry name" value="Glutathione_Transferase_(cytos"/>
    <property type="match status" value="1"/>
</dbReference>